<accession>A0A7S1AYC2</accession>
<evidence type="ECO:0000256" key="2">
    <source>
        <dbReference type="ARBA" id="ARBA00022803"/>
    </source>
</evidence>
<protein>
    <submittedName>
        <fullName evidence="4">Uncharacterized protein</fullName>
    </submittedName>
</protein>
<dbReference type="PANTHER" id="PTHR22904">
    <property type="entry name" value="TPR REPEAT CONTAINING PROTEIN"/>
    <property type="match status" value="1"/>
</dbReference>
<reference evidence="4" key="1">
    <citation type="submission" date="2021-01" db="EMBL/GenBank/DDBJ databases">
        <authorList>
            <person name="Corre E."/>
            <person name="Pelletier E."/>
            <person name="Niang G."/>
            <person name="Scheremetjew M."/>
            <person name="Finn R."/>
            <person name="Kale V."/>
            <person name="Holt S."/>
            <person name="Cochrane G."/>
            <person name="Meng A."/>
            <person name="Brown T."/>
            <person name="Cohen L."/>
        </authorList>
    </citation>
    <scope>NUCLEOTIDE SEQUENCE</scope>
</reference>
<feature type="compositionally biased region" description="Basic and acidic residues" evidence="3">
    <location>
        <begin position="230"/>
        <end position="249"/>
    </location>
</feature>
<organism evidence="4">
    <name type="scientific">Noctiluca scintillans</name>
    <name type="common">Sea sparkle</name>
    <name type="synonym">Red tide dinoflagellate</name>
    <dbReference type="NCBI Taxonomy" id="2966"/>
    <lineage>
        <taxon>Eukaryota</taxon>
        <taxon>Sar</taxon>
        <taxon>Alveolata</taxon>
        <taxon>Dinophyceae</taxon>
        <taxon>Noctilucales</taxon>
        <taxon>Noctilucaceae</taxon>
        <taxon>Noctiluca</taxon>
    </lineage>
</organism>
<evidence type="ECO:0000256" key="3">
    <source>
        <dbReference type="SAM" id="MobiDB-lite"/>
    </source>
</evidence>
<gene>
    <name evidence="4" type="ORF">NSCI0253_LOCUS43464</name>
</gene>
<evidence type="ECO:0000256" key="1">
    <source>
        <dbReference type="ARBA" id="ARBA00022737"/>
    </source>
</evidence>
<feature type="region of interest" description="Disordered" evidence="3">
    <location>
        <begin position="230"/>
        <end position="275"/>
    </location>
</feature>
<name>A0A7S1AYC2_NOCSC</name>
<evidence type="ECO:0000313" key="4">
    <source>
        <dbReference type="EMBL" id="CAD8869108.1"/>
    </source>
</evidence>
<dbReference type="PANTHER" id="PTHR22904:SF523">
    <property type="entry name" value="STRESS-INDUCED-PHOSPHOPROTEIN 1"/>
    <property type="match status" value="1"/>
</dbReference>
<dbReference type="EMBL" id="HBFQ01061322">
    <property type="protein sequence ID" value="CAD8869108.1"/>
    <property type="molecule type" value="Transcribed_RNA"/>
</dbReference>
<dbReference type="SUPFAM" id="SSF48452">
    <property type="entry name" value="TPR-like"/>
    <property type="match status" value="1"/>
</dbReference>
<keyword evidence="1" id="KW-0677">Repeat</keyword>
<dbReference type="InterPro" id="IPR011990">
    <property type="entry name" value="TPR-like_helical_dom_sf"/>
</dbReference>
<sequence>MKERLSEKLQREGNDLCARGDHQGALQKYAAALAASTDKERCGALRANRSLCCLKLGTPELALSEAEQCKELRPEWPKAHFRFAMALEALGRGGEARVALHVARRLAPKDKEVAAAVKAIRLRLFPGETLRVGEAIDVLEDFECDTTKVLTASRELHAVVSDTATDNELTAACIQAFVNGGGANTVFRRQNAMGTNWMEEAKNGTMTLLSQIAAAVPKLEQDLVRLNQEAESREKGCNDGKADCADKPTRPGTAPRPPAPPLMTGRKKRGGGAKSLSNACNFADSQNTTIPVDSPPLPDAQTRVTKAARAPPDVPQIPESVVAKVPALRDSKTKFSTPKAQALVEARCWPRKSISGVFELMPKDRALRAVAAAAAVSTCWAGAVRAISETDPLWRRWGESRCSSVAALPPTACSRTFLRLVGRPVMMPRPADLSLASWYFVVDFKREGKSLWQTVLDVSHSHPSLRVDDRPGRPADQWRGAGALYMHADVIESGGMRRFAVAGSIAALGDATKEEHRDNEEVAEAVRQLSIEVTAVHSSGRAAPLLASLLYGSRCVAQTVTAAGQTLQTGEKHFLTAAVGLGGQQAVPRQGKFFAQGSVEVFVGLAFSGPDGSCILPSDAGSVAPALTAFLEAEAARH</sequence>
<dbReference type="GO" id="GO:0051879">
    <property type="term" value="F:Hsp90 protein binding"/>
    <property type="evidence" value="ECO:0007669"/>
    <property type="project" value="TreeGrafter"/>
</dbReference>
<keyword evidence="2" id="KW-0802">TPR repeat</keyword>
<dbReference type="Gene3D" id="1.25.40.10">
    <property type="entry name" value="Tetratricopeptide repeat domain"/>
    <property type="match status" value="1"/>
</dbReference>
<proteinExistence type="predicted"/>
<dbReference type="AlphaFoldDB" id="A0A7S1AYC2"/>